<comment type="caution">
    <text evidence="2">The sequence shown here is derived from an EMBL/GenBank/DDBJ whole genome shotgun (WGS) entry which is preliminary data.</text>
</comment>
<reference evidence="2 3" key="1">
    <citation type="submission" date="2017-08" db="EMBL/GenBank/DDBJ databases">
        <title>Infants hospitalized years apart are colonized by the same room-sourced microbial strains.</title>
        <authorList>
            <person name="Brooks B."/>
            <person name="Olm M.R."/>
            <person name="Firek B.A."/>
            <person name="Baker R."/>
            <person name="Thomas B.C."/>
            <person name="Morowitz M.J."/>
            <person name="Banfield J.F."/>
        </authorList>
    </citation>
    <scope>NUCLEOTIDE SEQUENCE [LARGE SCALE GENOMIC DNA]</scope>
    <source>
        <strain evidence="2">S2_005_003_R2_42</strain>
    </source>
</reference>
<sequence>MNRLQQTVAALATTLALGASGVAAAAGTLSVEQAWVRAAPPGVPMLAGYAELHNTGDAPLRITAVESTAFGSVSLHETTVVDGVSRMRELPGLAVEPGASVRLEPGGKHLMLMEPRQPVDARTPLRLRFVLEDGRRVDAEFVVTEQAPAAGAHDHAGHDHHAH</sequence>
<evidence type="ECO:0008006" key="4">
    <source>
        <dbReference type="Google" id="ProtNLM"/>
    </source>
</evidence>
<dbReference type="PANTHER" id="PTHR36302">
    <property type="entry name" value="BLR7088 PROTEIN"/>
    <property type="match status" value="1"/>
</dbReference>
<proteinExistence type="predicted"/>
<dbReference type="InterPro" id="IPR058248">
    <property type="entry name" value="Lxx211020-like"/>
</dbReference>
<gene>
    <name evidence="2" type="ORF">DI564_15565</name>
</gene>
<dbReference type="Gene3D" id="2.60.40.1890">
    <property type="entry name" value="PCu(A)C copper chaperone"/>
    <property type="match status" value="1"/>
</dbReference>
<keyword evidence="1" id="KW-0732">Signal</keyword>
<accession>A0A2W5JZB0</accession>
<name>A0A2W5JZB0_9GAMM</name>
<evidence type="ECO:0000313" key="3">
    <source>
        <dbReference type="Proteomes" id="UP000249046"/>
    </source>
</evidence>
<dbReference type="EMBL" id="QFPO01000020">
    <property type="protein sequence ID" value="PZQ10412.1"/>
    <property type="molecule type" value="Genomic_DNA"/>
</dbReference>
<evidence type="ECO:0000313" key="2">
    <source>
        <dbReference type="EMBL" id="PZQ10412.1"/>
    </source>
</evidence>
<feature type="signal peptide" evidence="1">
    <location>
        <begin position="1"/>
        <end position="25"/>
    </location>
</feature>
<dbReference type="InterPro" id="IPR036182">
    <property type="entry name" value="PCuAC_sf"/>
</dbReference>
<dbReference type="Proteomes" id="UP000249046">
    <property type="component" value="Unassembled WGS sequence"/>
</dbReference>
<dbReference type="PANTHER" id="PTHR36302:SF1">
    <property type="entry name" value="COPPER CHAPERONE PCU(A)C"/>
    <property type="match status" value="1"/>
</dbReference>
<organism evidence="2 3">
    <name type="scientific">Rhodanobacter denitrificans</name>
    <dbReference type="NCBI Taxonomy" id="666685"/>
    <lineage>
        <taxon>Bacteria</taxon>
        <taxon>Pseudomonadati</taxon>
        <taxon>Pseudomonadota</taxon>
        <taxon>Gammaproteobacteria</taxon>
        <taxon>Lysobacterales</taxon>
        <taxon>Rhodanobacteraceae</taxon>
        <taxon>Rhodanobacter</taxon>
    </lineage>
</organism>
<evidence type="ECO:0000256" key="1">
    <source>
        <dbReference type="SAM" id="SignalP"/>
    </source>
</evidence>
<feature type="chain" id="PRO_5016147982" description="Copper chaperone PCu(A)C" evidence="1">
    <location>
        <begin position="26"/>
        <end position="163"/>
    </location>
</feature>
<protein>
    <recommendedName>
        <fullName evidence="4">Copper chaperone PCu(A)C</fullName>
    </recommendedName>
</protein>
<dbReference type="SUPFAM" id="SSF110087">
    <property type="entry name" value="DR1885-like metal-binding protein"/>
    <property type="match status" value="1"/>
</dbReference>
<dbReference type="AlphaFoldDB" id="A0A2W5JZB0"/>
<dbReference type="InterPro" id="IPR007410">
    <property type="entry name" value="LpqE-like"/>
</dbReference>
<dbReference type="Pfam" id="PF04314">
    <property type="entry name" value="PCuAC"/>
    <property type="match status" value="1"/>
</dbReference>